<dbReference type="PATRIC" id="fig|104336.4.peg.1724"/>
<keyword evidence="2" id="KW-1185">Reference proteome</keyword>
<comment type="caution">
    <text evidence="1">The sequence shown here is derived from an EMBL/GenBank/DDBJ whole genome shotgun (WGS) entry which is preliminary data.</text>
</comment>
<accession>A0A0F0KLP8</accession>
<evidence type="ECO:0008006" key="3">
    <source>
        <dbReference type="Google" id="ProtNLM"/>
    </source>
</evidence>
<sequence length="197" mass="21175">MQEHLVRLVQRDYFDKKRLTPDISTQLTVGASVQSLLSEARSRSGSAAGAVAQHLVGAALEERLPDVVIGSESYSTSDQQTARPGDFLVGDTAIHVTMSPGDRVFSDRCSQNLQAGLRPLVLVPEQSVVAALQLAANVGLVGSVVVNSIESFIAASLEEASGYEGTEARQRLRGLFERYNERVARIEPDPSLLIDLG</sequence>
<dbReference type="AlphaFoldDB" id="A0A0F0KLP8"/>
<dbReference type="EMBL" id="JYIU01000040">
    <property type="protein sequence ID" value="KJL21783.1"/>
    <property type="molecule type" value="Genomic_DNA"/>
</dbReference>
<dbReference type="InterPro" id="IPR032564">
    <property type="entry name" value="DUF4928"/>
</dbReference>
<reference evidence="1 2" key="1">
    <citation type="submission" date="2015-02" db="EMBL/GenBank/DDBJ databases">
        <title>Draft genome sequences of ten Microbacterium spp. with emphasis on heavy metal contaminated environments.</title>
        <authorList>
            <person name="Corretto E."/>
        </authorList>
    </citation>
    <scope>NUCLEOTIDE SEQUENCE [LARGE SCALE GENOMIC DNA]</scope>
    <source>
        <strain evidence="1 2">DSM 12966</strain>
    </source>
</reference>
<protein>
    <recommendedName>
        <fullName evidence="3">DUF4928 domain-containing protein</fullName>
    </recommendedName>
</protein>
<evidence type="ECO:0000313" key="1">
    <source>
        <dbReference type="EMBL" id="KJL21783.1"/>
    </source>
</evidence>
<dbReference type="Pfam" id="PF16280">
    <property type="entry name" value="DUF4928"/>
    <property type="match status" value="1"/>
</dbReference>
<evidence type="ECO:0000313" key="2">
    <source>
        <dbReference type="Proteomes" id="UP000033572"/>
    </source>
</evidence>
<name>A0A0F0KLP8_9MICO</name>
<organism evidence="1 2">
    <name type="scientific">Microbacterium foliorum</name>
    <dbReference type="NCBI Taxonomy" id="104336"/>
    <lineage>
        <taxon>Bacteria</taxon>
        <taxon>Bacillati</taxon>
        <taxon>Actinomycetota</taxon>
        <taxon>Actinomycetes</taxon>
        <taxon>Micrococcales</taxon>
        <taxon>Microbacteriaceae</taxon>
        <taxon>Microbacterium</taxon>
    </lineage>
</organism>
<dbReference type="Proteomes" id="UP000033572">
    <property type="component" value="Unassembled WGS sequence"/>
</dbReference>
<gene>
    <name evidence="1" type="ORF">RN50_01684</name>
</gene>
<proteinExistence type="predicted"/>